<evidence type="ECO:0000256" key="2">
    <source>
        <dbReference type="ARBA" id="ARBA00023274"/>
    </source>
</evidence>
<dbReference type="InterPro" id="IPR023803">
    <property type="entry name" value="Ribosomal_bS16_dom_sf"/>
</dbReference>
<dbReference type="PANTHER" id="PTHR12919:SF20">
    <property type="entry name" value="SMALL RIBOSOMAL SUBUNIT PROTEIN BS16M"/>
    <property type="match status" value="1"/>
</dbReference>
<dbReference type="Proteomes" id="UP000178606">
    <property type="component" value="Unassembled WGS sequence"/>
</dbReference>
<evidence type="ECO:0000313" key="5">
    <source>
        <dbReference type="Proteomes" id="UP000178606"/>
    </source>
</evidence>
<keyword evidence="2 3" id="KW-0687">Ribonucleoprotein</keyword>
<organism evidence="4 5">
    <name type="scientific">Handelsmanbacteria sp. (strain RIFCSPLOWO2_12_FULL_64_10)</name>
    <dbReference type="NCBI Taxonomy" id="1817868"/>
    <lineage>
        <taxon>Bacteria</taxon>
        <taxon>Candidatus Handelsmaniibacteriota</taxon>
    </lineage>
</organism>
<proteinExistence type="inferred from homology"/>
<dbReference type="InterPro" id="IPR000307">
    <property type="entry name" value="Ribosomal_bS16"/>
</dbReference>
<dbReference type="PROSITE" id="PS00732">
    <property type="entry name" value="RIBOSOMAL_S16"/>
    <property type="match status" value="1"/>
</dbReference>
<comment type="caution">
    <text evidence="4">The sequence shown here is derived from an EMBL/GenBank/DDBJ whole genome shotgun (WGS) entry which is preliminary data.</text>
</comment>
<name>A0A1F6CRA6_HANXR</name>
<dbReference type="InterPro" id="IPR020592">
    <property type="entry name" value="Ribosomal_bS16_CS"/>
</dbReference>
<dbReference type="Pfam" id="PF00886">
    <property type="entry name" value="Ribosomal_S16"/>
    <property type="match status" value="1"/>
</dbReference>
<dbReference type="HAMAP" id="MF_00385">
    <property type="entry name" value="Ribosomal_bS16"/>
    <property type="match status" value="1"/>
</dbReference>
<dbReference type="GO" id="GO:0003735">
    <property type="term" value="F:structural constituent of ribosome"/>
    <property type="evidence" value="ECO:0007669"/>
    <property type="project" value="InterPro"/>
</dbReference>
<comment type="similarity">
    <text evidence="3">Belongs to the bacterial ribosomal protein bS16 family.</text>
</comment>
<gene>
    <name evidence="3" type="primary">rpsP</name>
    <name evidence="4" type="ORF">A3F84_23490</name>
</gene>
<dbReference type="SUPFAM" id="SSF54565">
    <property type="entry name" value="Ribosomal protein S16"/>
    <property type="match status" value="1"/>
</dbReference>
<dbReference type="AlphaFoldDB" id="A0A1F6CRA6"/>
<reference evidence="4 5" key="1">
    <citation type="journal article" date="2016" name="Nat. Commun.">
        <title>Thousands of microbial genomes shed light on interconnected biogeochemical processes in an aquifer system.</title>
        <authorList>
            <person name="Anantharaman K."/>
            <person name="Brown C.T."/>
            <person name="Hug L.A."/>
            <person name="Sharon I."/>
            <person name="Castelle C.J."/>
            <person name="Probst A.J."/>
            <person name="Thomas B.C."/>
            <person name="Singh A."/>
            <person name="Wilkins M.J."/>
            <person name="Karaoz U."/>
            <person name="Brodie E.L."/>
            <person name="Williams K.H."/>
            <person name="Hubbard S.S."/>
            <person name="Banfield J.F."/>
        </authorList>
    </citation>
    <scope>NUCLEOTIDE SEQUENCE [LARGE SCALE GENOMIC DNA]</scope>
    <source>
        <strain evidence="5">RIFCSPLOWO2_12_FULL_64_10</strain>
    </source>
</reference>
<evidence type="ECO:0000256" key="3">
    <source>
        <dbReference type="HAMAP-Rule" id="MF_00385"/>
    </source>
</evidence>
<dbReference type="NCBIfam" id="TIGR00002">
    <property type="entry name" value="S16"/>
    <property type="match status" value="1"/>
</dbReference>
<evidence type="ECO:0000256" key="1">
    <source>
        <dbReference type="ARBA" id="ARBA00022980"/>
    </source>
</evidence>
<dbReference type="GO" id="GO:0015935">
    <property type="term" value="C:small ribosomal subunit"/>
    <property type="evidence" value="ECO:0007669"/>
    <property type="project" value="TreeGrafter"/>
</dbReference>
<dbReference type="GO" id="GO:0006412">
    <property type="term" value="P:translation"/>
    <property type="evidence" value="ECO:0007669"/>
    <property type="project" value="UniProtKB-UniRule"/>
</dbReference>
<keyword evidence="1 3" id="KW-0689">Ribosomal protein</keyword>
<evidence type="ECO:0000313" key="4">
    <source>
        <dbReference type="EMBL" id="OGG51716.1"/>
    </source>
</evidence>
<dbReference type="GO" id="GO:0005737">
    <property type="term" value="C:cytoplasm"/>
    <property type="evidence" value="ECO:0007669"/>
    <property type="project" value="UniProtKB-ARBA"/>
</dbReference>
<accession>A0A1F6CRA6</accession>
<dbReference type="EMBL" id="MFKF01000173">
    <property type="protein sequence ID" value="OGG51716.1"/>
    <property type="molecule type" value="Genomic_DNA"/>
</dbReference>
<sequence length="101" mass="11331">MAVKIRLKRIGAKKAPFYRLVAATDNVPRDGKTIDELGYYNPLKNPPIVNINEEQVFLWLRRGAIPTDTARSLLRNQGLLQKWDAMRKGKTEPSAPTAAEG</sequence>
<protein>
    <recommendedName>
        <fullName evidence="3">Small ribosomal subunit protein bS16</fullName>
    </recommendedName>
</protein>
<dbReference type="Gene3D" id="3.30.1320.10">
    <property type="match status" value="1"/>
</dbReference>
<dbReference type="PANTHER" id="PTHR12919">
    <property type="entry name" value="30S RIBOSOMAL PROTEIN S16"/>
    <property type="match status" value="1"/>
</dbReference>